<evidence type="ECO:0000313" key="8">
    <source>
        <dbReference type="EMBL" id="KAF8447746.1"/>
    </source>
</evidence>
<keyword evidence="5 6" id="KW-0472">Membrane</keyword>
<dbReference type="GO" id="GO:0022857">
    <property type="term" value="F:transmembrane transporter activity"/>
    <property type="evidence" value="ECO:0007669"/>
    <property type="project" value="InterPro"/>
</dbReference>
<evidence type="ECO:0000256" key="4">
    <source>
        <dbReference type="ARBA" id="ARBA00022989"/>
    </source>
</evidence>
<dbReference type="InterPro" id="IPR011701">
    <property type="entry name" value="MFS"/>
</dbReference>
<feature type="transmembrane region" description="Helical" evidence="6">
    <location>
        <begin position="200"/>
        <end position="222"/>
    </location>
</feature>
<keyword evidence="2" id="KW-0813">Transport</keyword>
<evidence type="ECO:0000313" key="9">
    <source>
        <dbReference type="Proteomes" id="UP001194468"/>
    </source>
</evidence>
<protein>
    <submittedName>
        <fullName evidence="8">Major facilitator superfamily domain-containing protein</fullName>
    </submittedName>
</protein>
<dbReference type="Gene3D" id="1.20.1250.20">
    <property type="entry name" value="MFS general substrate transporter like domains"/>
    <property type="match status" value="2"/>
</dbReference>
<dbReference type="Pfam" id="PF07690">
    <property type="entry name" value="MFS_1"/>
    <property type="match status" value="1"/>
</dbReference>
<evidence type="ECO:0000256" key="3">
    <source>
        <dbReference type="ARBA" id="ARBA00022692"/>
    </source>
</evidence>
<reference evidence="8" key="1">
    <citation type="submission" date="2019-10" db="EMBL/GenBank/DDBJ databases">
        <authorList>
            <consortium name="DOE Joint Genome Institute"/>
            <person name="Kuo A."/>
            <person name="Miyauchi S."/>
            <person name="Kiss E."/>
            <person name="Drula E."/>
            <person name="Kohler A."/>
            <person name="Sanchez-Garcia M."/>
            <person name="Andreopoulos B."/>
            <person name="Barry K.W."/>
            <person name="Bonito G."/>
            <person name="Buee M."/>
            <person name="Carver A."/>
            <person name="Chen C."/>
            <person name="Cichocki N."/>
            <person name="Clum A."/>
            <person name="Culley D."/>
            <person name="Crous P.W."/>
            <person name="Fauchery L."/>
            <person name="Girlanda M."/>
            <person name="Hayes R."/>
            <person name="Keri Z."/>
            <person name="LaButti K."/>
            <person name="Lipzen A."/>
            <person name="Lombard V."/>
            <person name="Magnuson J."/>
            <person name="Maillard F."/>
            <person name="Morin E."/>
            <person name="Murat C."/>
            <person name="Nolan M."/>
            <person name="Ohm R."/>
            <person name="Pangilinan J."/>
            <person name="Pereira M."/>
            <person name="Perotto S."/>
            <person name="Peter M."/>
            <person name="Riley R."/>
            <person name="Sitrit Y."/>
            <person name="Stielow B."/>
            <person name="Szollosi G."/>
            <person name="Zifcakova L."/>
            <person name="Stursova M."/>
            <person name="Spatafora J.W."/>
            <person name="Tedersoo L."/>
            <person name="Vaario L.-M."/>
            <person name="Yamada A."/>
            <person name="Yan M."/>
            <person name="Wang P."/>
            <person name="Xu J."/>
            <person name="Bruns T."/>
            <person name="Baldrian P."/>
            <person name="Vilgalys R."/>
            <person name="Henrissat B."/>
            <person name="Grigoriev I.V."/>
            <person name="Hibbett D."/>
            <person name="Nagy L.G."/>
            <person name="Martin F.M."/>
        </authorList>
    </citation>
    <scope>NUCLEOTIDE SEQUENCE</scope>
    <source>
        <strain evidence="8">BED1</strain>
    </source>
</reference>
<dbReference type="PANTHER" id="PTHR43791:SF85">
    <property type="entry name" value="TRANSPORTER, PUTATIVE (AFU_ORTHOLOGUE AFUA_6G00710)-RELATED"/>
    <property type="match status" value="1"/>
</dbReference>
<keyword evidence="9" id="KW-1185">Reference proteome</keyword>
<name>A0AAD4GJM3_BOLED</name>
<feature type="transmembrane region" description="Helical" evidence="6">
    <location>
        <begin position="313"/>
        <end position="330"/>
    </location>
</feature>
<evidence type="ECO:0000256" key="2">
    <source>
        <dbReference type="ARBA" id="ARBA00022448"/>
    </source>
</evidence>
<dbReference type="FunFam" id="1.20.1250.20:FF:000034">
    <property type="entry name" value="MFS general substrate transporter"/>
    <property type="match status" value="1"/>
</dbReference>
<comment type="caution">
    <text evidence="8">The sequence shown here is derived from an EMBL/GenBank/DDBJ whole genome shotgun (WGS) entry which is preliminary data.</text>
</comment>
<dbReference type="FunFam" id="1.20.1250.20:FF:000013">
    <property type="entry name" value="MFS general substrate transporter"/>
    <property type="match status" value="1"/>
</dbReference>
<dbReference type="Proteomes" id="UP001194468">
    <property type="component" value="Unassembled WGS sequence"/>
</dbReference>
<feature type="transmembrane region" description="Helical" evidence="6">
    <location>
        <begin position="273"/>
        <end position="293"/>
    </location>
</feature>
<feature type="domain" description="Major facilitator superfamily (MFS) profile" evidence="7">
    <location>
        <begin position="41"/>
        <end position="455"/>
    </location>
</feature>
<dbReference type="SUPFAM" id="SSF103473">
    <property type="entry name" value="MFS general substrate transporter"/>
    <property type="match status" value="1"/>
</dbReference>
<feature type="transmembrane region" description="Helical" evidence="6">
    <location>
        <begin position="107"/>
        <end position="125"/>
    </location>
</feature>
<feature type="transmembrane region" description="Helical" evidence="6">
    <location>
        <begin position="170"/>
        <end position="188"/>
    </location>
</feature>
<dbReference type="PROSITE" id="PS50850">
    <property type="entry name" value="MFS"/>
    <property type="match status" value="1"/>
</dbReference>
<organism evidence="8 9">
    <name type="scientific">Boletus edulis BED1</name>
    <dbReference type="NCBI Taxonomy" id="1328754"/>
    <lineage>
        <taxon>Eukaryota</taxon>
        <taxon>Fungi</taxon>
        <taxon>Dikarya</taxon>
        <taxon>Basidiomycota</taxon>
        <taxon>Agaricomycotina</taxon>
        <taxon>Agaricomycetes</taxon>
        <taxon>Agaricomycetidae</taxon>
        <taxon>Boletales</taxon>
        <taxon>Boletineae</taxon>
        <taxon>Boletaceae</taxon>
        <taxon>Boletoideae</taxon>
        <taxon>Boletus</taxon>
    </lineage>
</organism>
<evidence type="ECO:0000259" key="7">
    <source>
        <dbReference type="PROSITE" id="PS50850"/>
    </source>
</evidence>
<dbReference type="GO" id="GO:0016020">
    <property type="term" value="C:membrane"/>
    <property type="evidence" value="ECO:0007669"/>
    <property type="project" value="UniProtKB-SubCell"/>
</dbReference>
<feature type="transmembrane region" description="Helical" evidence="6">
    <location>
        <begin position="398"/>
        <end position="417"/>
    </location>
</feature>
<dbReference type="PANTHER" id="PTHR43791">
    <property type="entry name" value="PERMEASE-RELATED"/>
    <property type="match status" value="1"/>
</dbReference>
<evidence type="ECO:0000256" key="6">
    <source>
        <dbReference type="SAM" id="Phobius"/>
    </source>
</evidence>
<comment type="subcellular location">
    <subcellularLocation>
        <location evidence="1">Membrane</location>
        <topology evidence="1">Multi-pass membrane protein</topology>
    </subcellularLocation>
</comment>
<keyword evidence="3 6" id="KW-0812">Transmembrane</keyword>
<keyword evidence="4 6" id="KW-1133">Transmembrane helix</keyword>
<feature type="transmembrane region" description="Helical" evidence="6">
    <location>
        <begin position="337"/>
        <end position="355"/>
    </location>
</feature>
<feature type="transmembrane region" description="Helical" evidence="6">
    <location>
        <begin position="429"/>
        <end position="451"/>
    </location>
</feature>
<evidence type="ECO:0000256" key="1">
    <source>
        <dbReference type="ARBA" id="ARBA00004141"/>
    </source>
</evidence>
<dbReference type="InterPro" id="IPR036259">
    <property type="entry name" value="MFS_trans_sf"/>
</dbReference>
<proteinExistence type="predicted"/>
<dbReference type="AlphaFoldDB" id="A0AAD4GJM3"/>
<sequence length="486" mass="53878">MGISRGPPNLLDTKELENDEFTEAKRIALEGSVWRKLDRRVLPTCTMFYLLSFLDRSNVANARLVGLQKSLEISSYEYSVALTVTYVPYIVAEFPSNMLLKRIGPNVMLPIMITAWGLVSTLEGVVHNYSGLLACRFFLGLMEGGLFPGLVLYLSFFYPRTRLQIRVATFFASASLSGAFSGLLAAAIDEINGKSGRPHWAWIFILEGIFTFLFGIVSFFLLPHSPEKAHFLSEEERAYVVSRLKEDGAVSQDDKNDSLSWREVIESARSPHVWLLAIALFFNGTTLYSLAYFEPTIVAGLGYVGNLAQLMSVPPFAAAFVCSMVSALVSDRYHCRGWTAIFFSILEVIGFSMFYASESPHVRYGSLFFSIVGAYCVAPALSTWMANNSAPYVRRATSVAIAFIMTNAGGILATWLLGSLSPPPAYTKATITFIIMSIGMVVFSAVNLVYLSRTNSLKAERRHKMTTRDEEPAGLGDRSAWFIYSL</sequence>
<feature type="transmembrane region" description="Helical" evidence="6">
    <location>
        <begin position="137"/>
        <end position="158"/>
    </location>
</feature>
<evidence type="ECO:0000256" key="5">
    <source>
        <dbReference type="ARBA" id="ARBA00023136"/>
    </source>
</evidence>
<reference evidence="8" key="2">
    <citation type="journal article" date="2020" name="Nat. Commun.">
        <title>Large-scale genome sequencing of mycorrhizal fungi provides insights into the early evolution of symbiotic traits.</title>
        <authorList>
            <person name="Miyauchi S."/>
            <person name="Kiss E."/>
            <person name="Kuo A."/>
            <person name="Drula E."/>
            <person name="Kohler A."/>
            <person name="Sanchez-Garcia M."/>
            <person name="Morin E."/>
            <person name="Andreopoulos B."/>
            <person name="Barry K.W."/>
            <person name="Bonito G."/>
            <person name="Buee M."/>
            <person name="Carver A."/>
            <person name="Chen C."/>
            <person name="Cichocki N."/>
            <person name="Clum A."/>
            <person name="Culley D."/>
            <person name="Crous P.W."/>
            <person name="Fauchery L."/>
            <person name="Girlanda M."/>
            <person name="Hayes R.D."/>
            <person name="Keri Z."/>
            <person name="LaButti K."/>
            <person name="Lipzen A."/>
            <person name="Lombard V."/>
            <person name="Magnuson J."/>
            <person name="Maillard F."/>
            <person name="Murat C."/>
            <person name="Nolan M."/>
            <person name="Ohm R.A."/>
            <person name="Pangilinan J."/>
            <person name="Pereira M.F."/>
            <person name="Perotto S."/>
            <person name="Peter M."/>
            <person name="Pfister S."/>
            <person name="Riley R."/>
            <person name="Sitrit Y."/>
            <person name="Stielow J.B."/>
            <person name="Szollosi G."/>
            <person name="Zifcakova L."/>
            <person name="Stursova M."/>
            <person name="Spatafora J.W."/>
            <person name="Tedersoo L."/>
            <person name="Vaario L.M."/>
            <person name="Yamada A."/>
            <person name="Yan M."/>
            <person name="Wang P."/>
            <person name="Xu J."/>
            <person name="Bruns T."/>
            <person name="Baldrian P."/>
            <person name="Vilgalys R."/>
            <person name="Dunand C."/>
            <person name="Henrissat B."/>
            <person name="Grigoriev I.V."/>
            <person name="Hibbett D."/>
            <person name="Nagy L.G."/>
            <person name="Martin F.M."/>
        </authorList>
    </citation>
    <scope>NUCLEOTIDE SEQUENCE</scope>
    <source>
        <strain evidence="8">BED1</strain>
    </source>
</reference>
<gene>
    <name evidence="8" type="ORF">L210DRAFT_850012</name>
</gene>
<feature type="transmembrane region" description="Helical" evidence="6">
    <location>
        <begin position="367"/>
        <end position="386"/>
    </location>
</feature>
<accession>A0AAD4GJM3</accession>
<dbReference type="EMBL" id="WHUW01000004">
    <property type="protein sequence ID" value="KAF8447746.1"/>
    <property type="molecule type" value="Genomic_DNA"/>
</dbReference>
<dbReference type="InterPro" id="IPR020846">
    <property type="entry name" value="MFS_dom"/>
</dbReference>